<accession>A0ABU6T9L5</accession>
<comment type="caution">
    <text evidence="1">The sequence shown here is derived from an EMBL/GenBank/DDBJ whole genome shotgun (WGS) entry which is preliminary data.</text>
</comment>
<name>A0ABU6T9L5_9FABA</name>
<protein>
    <submittedName>
        <fullName evidence="1">Uncharacterized protein</fullName>
    </submittedName>
</protein>
<gene>
    <name evidence="1" type="ORF">PIB30_024919</name>
</gene>
<reference evidence="1 2" key="1">
    <citation type="journal article" date="2023" name="Plants (Basel)">
        <title>Bridging the Gap: Combining Genomics and Transcriptomics Approaches to Understand Stylosanthes scabra, an Orphan Legume from the Brazilian Caatinga.</title>
        <authorList>
            <person name="Ferreira-Neto J.R.C."/>
            <person name="da Silva M.D."/>
            <person name="Binneck E."/>
            <person name="de Melo N.F."/>
            <person name="da Silva R.H."/>
            <person name="de Melo A.L.T.M."/>
            <person name="Pandolfi V."/>
            <person name="Bustamante F.O."/>
            <person name="Brasileiro-Vidal A.C."/>
            <person name="Benko-Iseppon A.M."/>
        </authorList>
    </citation>
    <scope>NUCLEOTIDE SEQUENCE [LARGE SCALE GENOMIC DNA]</scope>
    <source>
        <tissue evidence="1">Leaves</tissue>
    </source>
</reference>
<proteinExistence type="predicted"/>
<dbReference type="EMBL" id="JASCZI010090711">
    <property type="protein sequence ID" value="MED6145410.1"/>
    <property type="molecule type" value="Genomic_DNA"/>
</dbReference>
<sequence>MNKVPYHRGGAVDSKPTGLISVDYVAEYGRIFWINRRELPPYSPHSIIVCYVNTMQIGVYPVPENFISAKHSLIKFFDAFTDSYTLSVWALSRTNDDRYRWKAKLELEGMRVYENPILYINEDLVCLEDEDQFVTIDLDELVLSRLPHSMDYKSFTLLRENWGQVVEIKSIHELCFSLFPN</sequence>
<keyword evidence="2" id="KW-1185">Reference proteome</keyword>
<organism evidence="1 2">
    <name type="scientific">Stylosanthes scabra</name>
    <dbReference type="NCBI Taxonomy" id="79078"/>
    <lineage>
        <taxon>Eukaryota</taxon>
        <taxon>Viridiplantae</taxon>
        <taxon>Streptophyta</taxon>
        <taxon>Embryophyta</taxon>
        <taxon>Tracheophyta</taxon>
        <taxon>Spermatophyta</taxon>
        <taxon>Magnoliopsida</taxon>
        <taxon>eudicotyledons</taxon>
        <taxon>Gunneridae</taxon>
        <taxon>Pentapetalae</taxon>
        <taxon>rosids</taxon>
        <taxon>fabids</taxon>
        <taxon>Fabales</taxon>
        <taxon>Fabaceae</taxon>
        <taxon>Papilionoideae</taxon>
        <taxon>50 kb inversion clade</taxon>
        <taxon>dalbergioids sensu lato</taxon>
        <taxon>Dalbergieae</taxon>
        <taxon>Pterocarpus clade</taxon>
        <taxon>Stylosanthes</taxon>
    </lineage>
</organism>
<evidence type="ECO:0000313" key="2">
    <source>
        <dbReference type="Proteomes" id="UP001341840"/>
    </source>
</evidence>
<dbReference type="Proteomes" id="UP001341840">
    <property type="component" value="Unassembled WGS sequence"/>
</dbReference>
<evidence type="ECO:0000313" key="1">
    <source>
        <dbReference type="EMBL" id="MED6145410.1"/>
    </source>
</evidence>